<comment type="similarity">
    <text evidence="1">Belongs to the AHA1 family.</text>
</comment>
<gene>
    <name evidence="3" type="ORF">DCC81_14775</name>
</gene>
<comment type="caution">
    <text evidence="3">The sequence shown here is derived from an EMBL/GenBank/DDBJ whole genome shotgun (WGS) entry which is preliminary data.</text>
</comment>
<proteinExistence type="inferred from homology"/>
<dbReference type="InterPro" id="IPR023393">
    <property type="entry name" value="START-like_dom_sf"/>
</dbReference>
<organism evidence="3 4">
    <name type="scientific">Chitinophaga parva</name>
    <dbReference type="NCBI Taxonomy" id="2169414"/>
    <lineage>
        <taxon>Bacteria</taxon>
        <taxon>Pseudomonadati</taxon>
        <taxon>Bacteroidota</taxon>
        <taxon>Chitinophagia</taxon>
        <taxon>Chitinophagales</taxon>
        <taxon>Chitinophagaceae</taxon>
        <taxon>Chitinophaga</taxon>
    </lineage>
</organism>
<name>A0A2T7BH21_9BACT</name>
<dbReference type="AlphaFoldDB" id="A0A2T7BH21"/>
<dbReference type="Gene3D" id="3.30.530.20">
    <property type="match status" value="1"/>
</dbReference>
<dbReference type="Pfam" id="PF08327">
    <property type="entry name" value="AHSA1"/>
    <property type="match status" value="1"/>
</dbReference>
<reference evidence="3 4" key="1">
    <citation type="submission" date="2018-04" db="EMBL/GenBank/DDBJ databases">
        <title>Chitinophaga fuyangensis sp. nov., isolated from soil in a chemical factory.</title>
        <authorList>
            <person name="Chen K."/>
        </authorList>
    </citation>
    <scope>NUCLEOTIDE SEQUENCE [LARGE SCALE GENOMIC DNA]</scope>
    <source>
        <strain evidence="3 4">LY-1</strain>
    </source>
</reference>
<keyword evidence="4" id="KW-1185">Reference proteome</keyword>
<dbReference type="SUPFAM" id="SSF55961">
    <property type="entry name" value="Bet v1-like"/>
    <property type="match status" value="1"/>
</dbReference>
<dbReference type="InterPro" id="IPR013538">
    <property type="entry name" value="ASHA1/2-like_C"/>
</dbReference>
<protein>
    <submittedName>
        <fullName evidence="3">ATPase</fullName>
    </submittedName>
</protein>
<dbReference type="OrthoDB" id="118413at2"/>
<dbReference type="EMBL" id="QCYK01000002">
    <property type="protein sequence ID" value="PUZ25543.1"/>
    <property type="molecule type" value="Genomic_DNA"/>
</dbReference>
<evidence type="ECO:0000259" key="2">
    <source>
        <dbReference type="Pfam" id="PF08327"/>
    </source>
</evidence>
<feature type="domain" description="Activator of Hsp90 ATPase homologue 1/2-like C-terminal" evidence="2">
    <location>
        <begin position="23"/>
        <end position="157"/>
    </location>
</feature>
<evidence type="ECO:0000256" key="1">
    <source>
        <dbReference type="ARBA" id="ARBA00006817"/>
    </source>
</evidence>
<evidence type="ECO:0000313" key="4">
    <source>
        <dbReference type="Proteomes" id="UP000244450"/>
    </source>
</evidence>
<accession>A0A2T7BH21</accession>
<evidence type="ECO:0000313" key="3">
    <source>
        <dbReference type="EMBL" id="PUZ25543.1"/>
    </source>
</evidence>
<dbReference type="RefSeq" id="WP_108687383.1">
    <property type="nucleotide sequence ID" value="NZ_QCYK01000002.1"/>
</dbReference>
<sequence>MDYRTKITAEPGKQELFINREFDLPVALLFRAHTDPTLLAQWMSNDYAKMTVEKLDAQPQGAWHYTVKDPSGQTFNFYGVIHDIEAPVRLVRTFQMDSQQGEPSVQLEFHTFTKLTDNTSKLTTQTIYRSNKERDDMIRMGMAPGANMAHDRLQEVMNQYK</sequence>
<dbReference type="Proteomes" id="UP000244450">
    <property type="component" value="Unassembled WGS sequence"/>
</dbReference>